<sequence>MTSLPVLGAAMPLDTVETLRDWLIADQRDLEIQDFIHADVLNGDWQPRVDRARKLLDGYTGRLGIHGPFWGLNIANPDPDLRALVTRRMDQGLAVCEALGATQMVIHSPYTTWMYNNLDNIDGQRQNVIDLTHETLDPVIARAEAAGVTMVIENIEDKDPDARRELALSFDSAAVQVSIDTGHAHYAHGSTGAPPVDYFVKSAGETLHHIHLQDADGYADRHWAIGKGTVNWPAVFAALAPLGDRPRLIMELRDKSGILPSAAWLESLGLAR</sequence>
<comment type="caution">
    <text evidence="2">The sequence shown here is derived from an EMBL/GenBank/DDBJ whole genome shotgun (WGS) entry which is preliminary data.</text>
</comment>
<dbReference type="InterPro" id="IPR036237">
    <property type="entry name" value="Xyl_isomerase-like_sf"/>
</dbReference>
<dbReference type="Proteomes" id="UP000215377">
    <property type="component" value="Unassembled WGS sequence"/>
</dbReference>
<dbReference type="RefSeq" id="WP_088651515.1">
    <property type="nucleotide sequence ID" value="NZ_AQQR01000010.1"/>
</dbReference>
<dbReference type="InterPro" id="IPR013022">
    <property type="entry name" value="Xyl_isomerase-like_TIM-brl"/>
</dbReference>
<dbReference type="SUPFAM" id="SSF51658">
    <property type="entry name" value="Xylose isomerase-like"/>
    <property type="match status" value="1"/>
</dbReference>
<keyword evidence="2" id="KW-0413">Isomerase</keyword>
<dbReference type="PANTHER" id="PTHR12110">
    <property type="entry name" value="HYDROXYPYRUVATE ISOMERASE"/>
    <property type="match status" value="1"/>
</dbReference>
<keyword evidence="3" id="KW-1185">Reference proteome</keyword>
<dbReference type="AlphaFoldDB" id="A0A225NED0"/>
<dbReference type="Gene3D" id="3.20.20.150">
    <property type="entry name" value="Divalent-metal-dependent TIM barrel enzymes"/>
    <property type="match status" value="1"/>
</dbReference>
<evidence type="ECO:0000259" key="1">
    <source>
        <dbReference type="Pfam" id="PF01261"/>
    </source>
</evidence>
<accession>A0A225NED0</accession>
<dbReference type="Pfam" id="PF01261">
    <property type="entry name" value="AP_endonuc_2"/>
    <property type="match status" value="1"/>
</dbReference>
<dbReference type="OrthoDB" id="7245925at2"/>
<evidence type="ECO:0000313" key="3">
    <source>
        <dbReference type="Proteomes" id="UP000215377"/>
    </source>
</evidence>
<dbReference type="GO" id="GO:0016853">
    <property type="term" value="F:isomerase activity"/>
    <property type="evidence" value="ECO:0007669"/>
    <property type="project" value="UniProtKB-KW"/>
</dbReference>
<dbReference type="PANTHER" id="PTHR12110:SF53">
    <property type="entry name" value="BLR5974 PROTEIN"/>
    <property type="match status" value="1"/>
</dbReference>
<evidence type="ECO:0000313" key="2">
    <source>
        <dbReference type="EMBL" id="OWU70963.1"/>
    </source>
</evidence>
<proteinExistence type="predicted"/>
<dbReference type="EMBL" id="AQQR01000010">
    <property type="protein sequence ID" value="OWU70963.1"/>
    <property type="molecule type" value="Genomic_DNA"/>
</dbReference>
<organism evidence="2 3">
    <name type="scientific">Marinibacterium profundimaris</name>
    <dbReference type="NCBI Taxonomy" id="1679460"/>
    <lineage>
        <taxon>Bacteria</taxon>
        <taxon>Pseudomonadati</taxon>
        <taxon>Pseudomonadota</taxon>
        <taxon>Alphaproteobacteria</taxon>
        <taxon>Rhodobacterales</taxon>
        <taxon>Paracoccaceae</taxon>
        <taxon>Marinibacterium</taxon>
    </lineage>
</organism>
<feature type="domain" description="Xylose isomerase-like TIM barrel" evidence="1">
    <location>
        <begin position="46"/>
        <end position="266"/>
    </location>
</feature>
<reference evidence="2 3" key="1">
    <citation type="submission" date="2013-04" db="EMBL/GenBank/DDBJ databases">
        <title>Oceanicola sp. 22II1-22F33 Genome Sequencing.</title>
        <authorList>
            <person name="Lai Q."/>
            <person name="Li G."/>
            <person name="Shao Z."/>
        </authorList>
    </citation>
    <scope>NUCLEOTIDE SEQUENCE [LARGE SCALE GENOMIC DNA]</scope>
    <source>
        <strain evidence="2 3">22II1-22F33</strain>
    </source>
</reference>
<name>A0A225NED0_9RHOB</name>
<protein>
    <submittedName>
        <fullName evidence="2">Sugar phosphate isomerase</fullName>
    </submittedName>
</protein>
<dbReference type="InterPro" id="IPR050312">
    <property type="entry name" value="IolE/XylAMocC-like"/>
</dbReference>
<gene>
    <name evidence="2" type="ORF">ATO3_19145</name>
</gene>